<proteinExistence type="predicted"/>
<comment type="caution">
    <text evidence="1">The sequence shown here is derived from an EMBL/GenBank/DDBJ whole genome shotgun (WGS) entry which is preliminary data.</text>
</comment>
<dbReference type="RefSeq" id="WP_006685164.1">
    <property type="nucleotide sequence ID" value="NZ_GG730299.1"/>
</dbReference>
<gene>
    <name evidence="1" type="ORF">CIT292_07785</name>
</gene>
<name>D4BBD6_9ENTR</name>
<accession>D4BBD6</accession>
<dbReference type="Proteomes" id="UP000003880">
    <property type="component" value="Unassembled WGS sequence"/>
</dbReference>
<reference evidence="1 2" key="1">
    <citation type="submission" date="2010-02" db="EMBL/GenBank/DDBJ databases">
        <authorList>
            <person name="Weinstock G."/>
            <person name="Sodergren E."/>
            <person name="Clifton S."/>
            <person name="Fulton L."/>
            <person name="Fulton B."/>
            <person name="Courtney L."/>
            <person name="Fronick C."/>
            <person name="Harrison M."/>
            <person name="Strong C."/>
            <person name="Farmer C."/>
            <person name="Delahaunty K."/>
            <person name="Markovic C."/>
            <person name="Hall O."/>
            <person name="Minx P."/>
            <person name="Tomlinson C."/>
            <person name="Mitreva M."/>
            <person name="Nelson J."/>
            <person name="Hou S."/>
            <person name="Wollam A."/>
            <person name="Pepin K.H."/>
            <person name="Johnson M."/>
            <person name="Bhonagiri V."/>
            <person name="Zhang X."/>
            <person name="Suruliraj S."/>
            <person name="Warren W."/>
            <person name="Chinwalla A."/>
            <person name="Mardis E.R."/>
            <person name="Wilson R.K."/>
        </authorList>
    </citation>
    <scope>NUCLEOTIDE SEQUENCE [LARGE SCALE GENOMIC DNA]</scope>
    <source>
        <strain evidence="1 2">ATCC 29220</strain>
    </source>
</reference>
<dbReference type="AlphaFoldDB" id="D4BBD6"/>
<dbReference type="EMBL" id="ABWL02000006">
    <property type="protein sequence ID" value="EFE09497.1"/>
    <property type="molecule type" value="Genomic_DNA"/>
</dbReference>
<sequence length="275" mass="32112">MTKEKISSAITQRLFTAIDEDDVVDEYVDLPAKIHLQYSQKTLQKNYALCLQLWQEGCSRQALLSLVLKQLREGHLSDREKAQYKYMRARYKHLRFAQRLYLRSHYSGFIFNKTTVALGHFQDGFRNNNDKLTLTYGNKLRRFYLSSPVWAFVQYALGHGRLETSDGFAAYCRNQIAKLRAMVEKPLVTGSEFHDIRKIISQQVSFYDTLRSIEPDNLDAYKISRFLAAINGLMGRKHDEMVLANLEKHQPYETPAALDEQIRQRLEIFLARYPS</sequence>
<evidence type="ECO:0000313" key="1">
    <source>
        <dbReference type="EMBL" id="EFE09497.1"/>
    </source>
</evidence>
<evidence type="ECO:0000313" key="2">
    <source>
        <dbReference type="Proteomes" id="UP000003880"/>
    </source>
</evidence>
<protein>
    <submittedName>
        <fullName evidence="1">Uncharacterized protein</fullName>
    </submittedName>
</protein>
<dbReference type="HOGENOM" id="CLU_962765_0_0_6"/>
<organism evidence="1 2">
    <name type="scientific">Citrobacter youngae ATCC 29220</name>
    <dbReference type="NCBI Taxonomy" id="500640"/>
    <lineage>
        <taxon>Bacteria</taxon>
        <taxon>Pseudomonadati</taxon>
        <taxon>Pseudomonadota</taxon>
        <taxon>Gammaproteobacteria</taxon>
        <taxon>Enterobacterales</taxon>
        <taxon>Enterobacteriaceae</taxon>
        <taxon>Citrobacter</taxon>
        <taxon>Citrobacter freundii complex</taxon>
    </lineage>
</organism>
<dbReference type="eggNOG" id="ENOG502Z7UR">
    <property type="taxonomic scope" value="Bacteria"/>
</dbReference>